<gene>
    <name evidence="2" type="ORF">NDU88_005598</name>
</gene>
<comment type="caution">
    <text evidence="2">The sequence shown here is derived from an EMBL/GenBank/DDBJ whole genome shotgun (WGS) entry which is preliminary data.</text>
</comment>
<evidence type="ECO:0000256" key="1">
    <source>
        <dbReference type="SAM" id="MobiDB-lite"/>
    </source>
</evidence>
<organism evidence="2 3">
    <name type="scientific">Pleurodeles waltl</name>
    <name type="common">Iberian ribbed newt</name>
    <dbReference type="NCBI Taxonomy" id="8319"/>
    <lineage>
        <taxon>Eukaryota</taxon>
        <taxon>Metazoa</taxon>
        <taxon>Chordata</taxon>
        <taxon>Craniata</taxon>
        <taxon>Vertebrata</taxon>
        <taxon>Euteleostomi</taxon>
        <taxon>Amphibia</taxon>
        <taxon>Batrachia</taxon>
        <taxon>Caudata</taxon>
        <taxon>Salamandroidea</taxon>
        <taxon>Salamandridae</taxon>
        <taxon>Pleurodelinae</taxon>
        <taxon>Pleurodeles</taxon>
    </lineage>
</organism>
<accession>A0AAV7M9T4</accession>
<name>A0AAV7M9T4_PLEWA</name>
<evidence type="ECO:0000313" key="2">
    <source>
        <dbReference type="EMBL" id="KAJ1100515.1"/>
    </source>
</evidence>
<evidence type="ECO:0000313" key="3">
    <source>
        <dbReference type="Proteomes" id="UP001066276"/>
    </source>
</evidence>
<reference evidence="2" key="1">
    <citation type="journal article" date="2022" name="bioRxiv">
        <title>Sequencing and chromosome-scale assembly of the giantPleurodeles waltlgenome.</title>
        <authorList>
            <person name="Brown T."/>
            <person name="Elewa A."/>
            <person name="Iarovenko S."/>
            <person name="Subramanian E."/>
            <person name="Araus A.J."/>
            <person name="Petzold A."/>
            <person name="Susuki M."/>
            <person name="Suzuki K.-i.T."/>
            <person name="Hayashi T."/>
            <person name="Toyoda A."/>
            <person name="Oliveira C."/>
            <person name="Osipova E."/>
            <person name="Leigh N.D."/>
            <person name="Simon A."/>
            <person name="Yun M.H."/>
        </authorList>
    </citation>
    <scope>NUCLEOTIDE SEQUENCE</scope>
    <source>
        <strain evidence="2">20211129_DDA</strain>
        <tissue evidence="2">Liver</tissue>
    </source>
</reference>
<protein>
    <submittedName>
        <fullName evidence="2">Uncharacterized protein</fullName>
    </submittedName>
</protein>
<dbReference type="EMBL" id="JANPWB010000014">
    <property type="protein sequence ID" value="KAJ1100515.1"/>
    <property type="molecule type" value="Genomic_DNA"/>
</dbReference>
<feature type="region of interest" description="Disordered" evidence="1">
    <location>
        <begin position="1"/>
        <end position="39"/>
    </location>
</feature>
<dbReference type="AlphaFoldDB" id="A0AAV7M9T4"/>
<proteinExistence type="predicted"/>
<dbReference type="Proteomes" id="UP001066276">
    <property type="component" value="Chromosome 10"/>
</dbReference>
<sequence length="90" mass="9045">MGADAAGPRCRLPAPHLGLLPPWQRPGSGLSGRGCPSLGPPGGAAEGAVTACKLAESAAHPPVERCDCATLRGAEERNGLYGSPRSTTTK</sequence>
<keyword evidence="3" id="KW-1185">Reference proteome</keyword>